<dbReference type="KEGG" id="stac:ABII15_01540"/>
<proteinExistence type="predicted"/>
<dbReference type="InterPro" id="IPR033457">
    <property type="entry name" value="DUF5133"/>
</dbReference>
<organism evidence="1">
    <name type="scientific">Streptomyces tabacisoli</name>
    <dbReference type="NCBI Taxonomy" id="3156398"/>
    <lineage>
        <taxon>Bacteria</taxon>
        <taxon>Bacillati</taxon>
        <taxon>Actinomycetota</taxon>
        <taxon>Actinomycetes</taxon>
        <taxon>Kitasatosporales</taxon>
        <taxon>Streptomycetaceae</taxon>
        <taxon>Streptomyces</taxon>
    </lineage>
</organism>
<name>A0AAU8IKF1_9ACTN</name>
<evidence type="ECO:0000313" key="1">
    <source>
        <dbReference type="EMBL" id="XCJ68717.1"/>
    </source>
</evidence>
<dbReference type="EMBL" id="CP159534">
    <property type="protein sequence ID" value="XCJ68717.1"/>
    <property type="molecule type" value="Genomic_DNA"/>
</dbReference>
<dbReference type="RefSeq" id="WP_353940402.1">
    <property type="nucleotide sequence ID" value="NZ_CP159534.1"/>
</dbReference>
<sequence>MLMPDATFVRTLLSRYADLQMRHCERPSQELRWQLDDVTYTLCVCTGTRTIRDALAAADRVLEQAAARGSDEPQAA</sequence>
<protein>
    <submittedName>
        <fullName evidence="1">DUF5133 domain-containing protein</fullName>
    </submittedName>
</protein>
<reference evidence="1" key="1">
    <citation type="submission" date="2024-06" db="EMBL/GenBank/DDBJ databases">
        <title>Streptomyces sp. strain HUAS MG91 genome sequences.</title>
        <authorList>
            <person name="Mo P."/>
        </authorList>
    </citation>
    <scope>NUCLEOTIDE SEQUENCE</scope>
    <source>
        <strain evidence="1">HUAS MG91</strain>
    </source>
</reference>
<dbReference type="AlphaFoldDB" id="A0AAU8IKF1"/>
<dbReference type="Pfam" id="PF17196">
    <property type="entry name" value="DUF5133"/>
    <property type="match status" value="1"/>
</dbReference>
<accession>A0AAU8IKF1</accession>
<gene>
    <name evidence="1" type="ORF">ABII15_01540</name>
</gene>